<dbReference type="NCBIfam" id="TIGR03534">
    <property type="entry name" value="RF_mod_PrmC"/>
    <property type="match status" value="1"/>
</dbReference>
<keyword evidence="9" id="KW-1185">Reference proteome</keyword>
<dbReference type="NCBIfam" id="TIGR00536">
    <property type="entry name" value="hemK_fam"/>
    <property type="match status" value="1"/>
</dbReference>
<keyword evidence="3 5" id="KW-0949">S-adenosyl-L-methionine</keyword>
<dbReference type="GO" id="GO:0003676">
    <property type="term" value="F:nucleic acid binding"/>
    <property type="evidence" value="ECO:0007669"/>
    <property type="project" value="InterPro"/>
</dbReference>
<protein>
    <recommendedName>
        <fullName evidence="5">Release factor glutamine methyltransferase</fullName>
        <shortName evidence="5">RF MTase</shortName>
        <ecNumber evidence="5">2.1.1.297</ecNumber>
    </recommendedName>
    <alternativeName>
        <fullName evidence="5">N5-glutamine methyltransferase PrmC</fullName>
    </alternativeName>
    <alternativeName>
        <fullName evidence="5">Protein-(glutamine-N5) MTase PrmC</fullName>
    </alternativeName>
    <alternativeName>
        <fullName evidence="5">Protein-glutamine N-methyltransferase PrmC</fullName>
    </alternativeName>
</protein>
<dbReference type="InterPro" id="IPR040758">
    <property type="entry name" value="PrmC_N"/>
</dbReference>
<dbReference type="PROSITE" id="PS00092">
    <property type="entry name" value="N6_MTASE"/>
    <property type="match status" value="1"/>
</dbReference>
<reference evidence="8 9" key="1">
    <citation type="submission" date="2019-09" db="EMBL/GenBank/DDBJ databases">
        <title>Phylogenetic characterization of a novel taxon of the genus Bifidobacterium: Bifidobacterium choloepi sp. nov.</title>
        <authorList>
            <person name="Modesto M."/>
            <person name="Satti M."/>
        </authorList>
    </citation>
    <scope>NUCLEOTIDE SEQUENCE [LARGE SCALE GENOMIC DNA]</scope>
    <source>
        <strain evidence="8 9">BRDM6</strain>
    </source>
</reference>
<sequence length="300" mass="32666">MTVDELIRVMSARLADAGVETPRIDAKLLYGHVFGLDLSGVDKAMLLGERLDNDDPATAAKLAELDGLVARRVAREPLQHIVGHVPFRYLDLKVGRGVFVPRQETELVVQEAIDWMTGHGLYSPRVVDLCAGSGAIGLSVAAEVPGAQVWGVEIDPVAAKWTRANIDEVARTHPDVEFNYHLECADATSDVTLAQLDGTVDVVISNPPYIPDADVPEQPEVTGYDPHRALFGGSADGMMIPEQIIRRAYRLLRPGGLLVMEHDITQADRTVMFAHAVGFADAHTNMDYTGRPRYLVAIKG</sequence>
<evidence type="ECO:0000256" key="2">
    <source>
        <dbReference type="ARBA" id="ARBA00022679"/>
    </source>
</evidence>
<dbReference type="EC" id="2.1.1.297" evidence="5"/>
<feature type="binding site" evidence="5">
    <location>
        <begin position="206"/>
        <end position="209"/>
    </location>
    <ligand>
        <name>substrate</name>
    </ligand>
</feature>
<dbReference type="Proteomes" id="UP000469292">
    <property type="component" value="Unassembled WGS sequence"/>
</dbReference>
<evidence type="ECO:0000256" key="4">
    <source>
        <dbReference type="ARBA" id="ARBA00048391"/>
    </source>
</evidence>
<comment type="similarity">
    <text evidence="5">Belongs to the protein N5-glutamine methyltransferase family. PrmC subfamily.</text>
</comment>
<evidence type="ECO:0000256" key="5">
    <source>
        <dbReference type="HAMAP-Rule" id="MF_02126"/>
    </source>
</evidence>
<evidence type="ECO:0000256" key="1">
    <source>
        <dbReference type="ARBA" id="ARBA00022603"/>
    </source>
</evidence>
<comment type="function">
    <text evidence="5">Methylates the class 1 translation termination release factors RF1/PrfA and RF2/PrfB on the glutamine residue of the universally conserved GGQ motif.</text>
</comment>
<keyword evidence="2 5" id="KW-0808">Transferase</keyword>
<dbReference type="PANTHER" id="PTHR18895:SF74">
    <property type="entry name" value="MTRF1L RELEASE FACTOR GLUTAMINE METHYLTRANSFERASE"/>
    <property type="match status" value="1"/>
</dbReference>
<proteinExistence type="inferred from homology"/>
<dbReference type="Pfam" id="PF17827">
    <property type="entry name" value="PrmC_N"/>
    <property type="match status" value="1"/>
</dbReference>
<dbReference type="InterPro" id="IPR002052">
    <property type="entry name" value="DNA_methylase_N6_adenine_CS"/>
</dbReference>
<dbReference type="HAMAP" id="MF_02126">
    <property type="entry name" value="RF_methyltr_PrmC"/>
    <property type="match status" value="1"/>
</dbReference>
<dbReference type="GO" id="GO:0102559">
    <property type="term" value="F:peptide chain release factor N(5)-glutamine methyltransferase activity"/>
    <property type="evidence" value="ECO:0007669"/>
    <property type="project" value="UniProtKB-EC"/>
</dbReference>
<dbReference type="AlphaFoldDB" id="A0A6I5N073"/>
<dbReference type="GO" id="GO:0032259">
    <property type="term" value="P:methylation"/>
    <property type="evidence" value="ECO:0007669"/>
    <property type="project" value="UniProtKB-KW"/>
</dbReference>
<feature type="binding site" evidence="5">
    <location>
        <position position="206"/>
    </location>
    <ligand>
        <name>S-adenosyl-L-methionine</name>
        <dbReference type="ChEBI" id="CHEBI:59789"/>
    </ligand>
</feature>
<accession>A0A6I5N073</accession>
<feature type="binding site" evidence="5">
    <location>
        <position position="153"/>
    </location>
    <ligand>
        <name>S-adenosyl-L-methionine</name>
        <dbReference type="ChEBI" id="CHEBI:59789"/>
    </ligand>
</feature>
<comment type="catalytic activity">
    <reaction evidence="4 5">
        <text>L-glutaminyl-[peptide chain release factor] + S-adenosyl-L-methionine = N(5)-methyl-L-glutaminyl-[peptide chain release factor] + S-adenosyl-L-homocysteine + H(+)</text>
        <dbReference type="Rhea" id="RHEA:42896"/>
        <dbReference type="Rhea" id="RHEA-COMP:10271"/>
        <dbReference type="Rhea" id="RHEA-COMP:10272"/>
        <dbReference type="ChEBI" id="CHEBI:15378"/>
        <dbReference type="ChEBI" id="CHEBI:30011"/>
        <dbReference type="ChEBI" id="CHEBI:57856"/>
        <dbReference type="ChEBI" id="CHEBI:59789"/>
        <dbReference type="ChEBI" id="CHEBI:61891"/>
        <dbReference type="EC" id="2.1.1.297"/>
    </reaction>
</comment>
<dbReference type="InterPro" id="IPR050320">
    <property type="entry name" value="N5-glutamine_MTase"/>
</dbReference>
<dbReference type="EMBL" id="VYSG01000001">
    <property type="protein sequence ID" value="NEG69515.1"/>
    <property type="molecule type" value="Genomic_DNA"/>
</dbReference>
<evidence type="ECO:0000313" key="8">
    <source>
        <dbReference type="EMBL" id="NEG69515.1"/>
    </source>
</evidence>
<evidence type="ECO:0000259" key="6">
    <source>
        <dbReference type="Pfam" id="PF05175"/>
    </source>
</evidence>
<dbReference type="RefSeq" id="WP_163227073.1">
    <property type="nucleotide sequence ID" value="NZ_VYSG01000001.1"/>
</dbReference>
<feature type="domain" description="Release factor glutamine methyltransferase N-terminal" evidence="7">
    <location>
        <begin position="5"/>
        <end position="83"/>
    </location>
</feature>
<evidence type="ECO:0000313" key="9">
    <source>
        <dbReference type="Proteomes" id="UP000469292"/>
    </source>
</evidence>
<dbReference type="SUPFAM" id="SSF53335">
    <property type="entry name" value="S-adenosyl-L-methionine-dependent methyltransferases"/>
    <property type="match status" value="1"/>
</dbReference>
<dbReference type="PANTHER" id="PTHR18895">
    <property type="entry name" value="HEMK METHYLTRANSFERASE"/>
    <property type="match status" value="1"/>
</dbReference>
<comment type="caution">
    <text evidence="5">Lacks conserved residue(s) required for the propagation of feature annotation.</text>
</comment>
<gene>
    <name evidence="5 8" type="primary">prmC</name>
    <name evidence="8" type="ORF">F6S87_02520</name>
</gene>
<comment type="caution">
    <text evidence="8">The sequence shown here is derived from an EMBL/GenBank/DDBJ whole genome shotgun (WGS) entry which is preliminary data.</text>
</comment>
<dbReference type="InterPro" id="IPR019874">
    <property type="entry name" value="RF_methyltr_PrmC"/>
</dbReference>
<dbReference type="Pfam" id="PF05175">
    <property type="entry name" value="MTS"/>
    <property type="match status" value="1"/>
</dbReference>
<evidence type="ECO:0000256" key="3">
    <source>
        <dbReference type="ARBA" id="ARBA00022691"/>
    </source>
</evidence>
<dbReference type="Gene3D" id="1.10.8.10">
    <property type="entry name" value="DNA helicase RuvA subunit, C-terminal domain"/>
    <property type="match status" value="1"/>
</dbReference>
<dbReference type="Gene3D" id="3.40.50.150">
    <property type="entry name" value="Vaccinia Virus protein VP39"/>
    <property type="match status" value="1"/>
</dbReference>
<keyword evidence="1 5" id="KW-0489">Methyltransferase</keyword>
<organism evidence="8 9">
    <name type="scientific">Bifidobacterium choloepi</name>
    <dbReference type="NCBI Taxonomy" id="2614131"/>
    <lineage>
        <taxon>Bacteria</taxon>
        <taxon>Bacillati</taxon>
        <taxon>Actinomycetota</taxon>
        <taxon>Actinomycetes</taxon>
        <taxon>Bifidobacteriales</taxon>
        <taxon>Bifidobacteriaceae</taxon>
        <taxon>Bifidobacterium</taxon>
    </lineage>
</organism>
<dbReference type="InterPro" id="IPR004556">
    <property type="entry name" value="HemK-like"/>
</dbReference>
<feature type="domain" description="Methyltransferase small" evidence="6">
    <location>
        <begin position="124"/>
        <end position="210"/>
    </location>
</feature>
<name>A0A6I5N073_9BIFI</name>
<dbReference type="InterPro" id="IPR029063">
    <property type="entry name" value="SAM-dependent_MTases_sf"/>
</dbReference>
<dbReference type="InterPro" id="IPR007848">
    <property type="entry name" value="Small_mtfrase_dom"/>
</dbReference>
<evidence type="ECO:0000259" key="7">
    <source>
        <dbReference type="Pfam" id="PF17827"/>
    </source>
</evidence>
<dbReference type="CDD" id="cd02440">
    <property type="entry name" value="AdoMet_MTases"/>
    <property type="match status" value="1"/>
</dbReference>